<evidence type="ECO:0008006" key="4">
    <source>
        <dbReference type="Google" id="ProtNLM"/>
    </source>
</evidence>
<keyword evidence="1" id="KW-0812">Transmembrane</keyword>
<feature type="transmembrane region" description="Helical" evidence="1">
    <location>
        <begin position="189"/>
        <end position="209"/>
    </location>
</feature>
<evidence type="ECO:0000313" key="2">
    <source>
        <dbReference type="EMBL" id="PRP89755.1"/>
    </source>
</evidence>
<comment type="caution">
    <text evidence="2">The sequence shown here is derived from an EMBL/GenBank/DDBJ whole genome shotgun (WGS) entry which is preliminary data.</text>
</comment>
<evidence type="ECO:0000313" key="3">
    <source>
        <dbReference type="Proteomes" id="UP000241769"/>
    </source>
</evidence>
<evidence type="ECO:0000256" key="1">
    <source>
        <dbReference type="SAM" id="Phobius"/>
    </source>
</evidence>
<proteinExistence type="predicted"/>
<sequence length="230" mass="26592">MIGSLCAPFKIDVRDDFPPLDDFFRGDRFSLTTLTLPWNTLCGVACFCTKLKTTNSRQHNHKLFSLKTMQFVENSFSHREAALDMAVSSPLLRPETRVRLYSPFITLWLVIDSCINFVCGALFLIRPHSMLPALTPDIEWVGRTASGYYCLMDPFIRMILMGLFVLRGLLHCLATLYRVLHEGGYNNKLVMLTTTMIHLLAIAPYIYFFTKERESIKRRLIERRQEVKQS</sequence>
<organism evidence="2 3">
    <name type="scientific">Planoprotostelium fungivorum</name>
    <dbReference type="NCBI Taxonomy" id="1890364"/>
    <lineage>
        <taxon>Eukaryota</taxon>
        <taxon>Amoebozoa</taxon>
        <taxon>Evosea</taxon>
        <taxon>Variosea</taxon>
        <taxon>Cavosteliida</taxon>
        <taxon>Cavosteliaceae</taxon>
        <taxon>Planoprotostelium</taxon>
    </lineage>
</organism>
<gene>
    <name evidence="2" type="ORF">PROFUN_00097</name>
</gene>
<protein>
    <recommendedName>
        <fullName evidence="4">Transmembrane protein</fullName>
    </recommendedName>
</protein>
<dbReference type="InParanoid" id="A0A2P6P0M3"/>
<feature type="transmembrane region" description="Helical" evidence="1">
    <location>
        <begin position="100"/>
        <end position="125"/>
    </location>
</feature>
<dbReference type="EMBL" id="MDYQ01000001">
    <property type="protein sequence ID" value="PRP89755.1"/>
    <property type="molecule type" value="Genomic_DNA"/>
</dbReference>
<keyword evidence="3" id="KW-1185">Reference proteome</keyword>
<dbReference type="AlphaFoldDB" id="A0A2P6P0M3"/>
<keyword evidence="1" id="KW-1133">Transmembrane helix</keyword>
<reference evidence="2 3" key="1">
    <citation type="journal article" date="2018" name="Genome Biol. Evol.">
        <title>Multiple Roots of Fruiting Body Formation in Amoebozoa.</title>
        <authorList>
            <person name="Hillmann F."/>
            <person name="Forbes G."/>
            <person name="Novohradska S."/>
            <person name="Ferling I."/>
            <person name="Riege K."/>
            <person name="Groth M."/>
            <person name="Westermann M."/>
            <person name="Marz M."/>
            <person name="Spaller T."/>
            <person name="Winckler T."/>
            <person name="Schaap P."/>
            <person name="Glockner G."/>
        </authorList>
    </citation>
    <scope>NUCLEOTIDE SEQUENCE [LARGE SCALE GENOMIC DNA]</scope>
    <source>
        <strain evidence="2 3">Jena</strain>
    </source>
</reference>
<dbReference type="Proteomes" id="UP000241769">
    <property type="component" value="Unassembled WGS sequence"/>
</dbReference>
<accession>A0A2P6P0M3</accession>
<keyword evidence="1" id="KW-0472">Membrane</keyword>
<name>A0A2P6P0M3_9EUKA</name>
<feature type="transmembrane region" description="Helical" evidence="1">
    <location>
        <begin position="158"/>
        <end position="177"/>
    </location>
</feature>